<evidence type="ECO:0000313" key="1">
    <source>
        <dbReference type="EMBL" id="GAJ14065.1"/>
    </source>
</evidence>
<sequence>CGDVGYGKTEIAIRAAFKAVLDGNIWQGKK</sequence>
<protein>
    <submittedName>
        <fullName evidence="1">Uncharacterized protein</fullName>
    </submittedName>
</protein>
<comment type="caution">
    <text evidence="1">The sequence shown here is derived from an EMBL/GenBank/DDBJ whole genome shotgun (WGS) entry which is preliminary data.</text>
</comment>
<dbReference type="Gene3D" id="3.40.50.300">
    <property type="entry name" value="P-loop containing nucleotide triphosphate hydrolases"/>
    <property type="match status" value="1"/>
</dbReference>
<feature type="non-terminal residue" evidence="1">
    <location>
        <position position="1"/>
    </location>
</feature>
<accession>X1VUT6</accession>
<name>X1VUT6_9ZZZZ</name>
<dbReference type="AlphaFoldDB" id="X1VUT6"/>
<proteinExistence type="predicted"/>
<gene>
    <name evidence="1" type="ORF">S12H4_44226</name>
</gene>
<organism evidence="1">
    <name type="scientific">marine sediment metagenome</name>
    <dbReference type="NCBI Taxonomy" id="412755"/>
    <lineage>
        <taxon>unclassified sequences</taxon>
        <taxon>metagenomes</taxon>
        <taxon>ecological metagenomes</taxon>
    </lineage>
</organism>
<dbReference type="InterPro" id="IPR027417">
    <property type="entry name" value="P-loop_NTPase"/>
</dbReference>
<reference evidence="1" key="1">
    <citation type="journal article" date="2014" name="Front. Microbiol.">
        <title>High frequency of phylogenetically diverse reductive dehalogenase-homologous genes in deep subseafloor sedimentary metagenomes.</title>
        <authorList>
            <person name="Kawai M."/>
            <person name="Futagami T."/>
            <person name="Toyoda A."/>
            <person name="Takaki Y."/>
            <person name="Nishi S."/>
            <person name="Hori S."/>
            <person name="Arai W."/>
            <person name="Tsubouchi T."/>
            <person name="Morono Y."/>
            <person name="Uchiyama I."/>
            <person name="Ito T."/>
            <person name="Fujiyama A."/>
            <person name="Inagaki F."/>
            <person name="Takami H."/>
        </authorList>
    </citation>
    <scope>NUCLEOTIDE SEQUENCE</scope>
    <source>
        <strain evidence="1">Expedition CK06-06</strain>
    </source>
</reference>
<dbReference type="EMBL" id="BARW01027232">
    <property type="protein sequence ID" value="GAJ14065.1"/>
    <property type="molecule type" value="Genomic_DNA"/>
</dbReference>